<dbReference type="Pfam" id="PF08276">
    <property type="entry name" value="PAN_2"/>
    <property type="match status" value="2"/>
</dbReference>
<evidence type="ECO:0000256" key="16">
    <source>
        <dbReference type="ARBA" id="ARBA00023170"/>
    </source>
</evidence>
<dbReference type="Pfam" id="PF07714">
    <property type="entry name" value="PK_Tyr_Ser-Thr"/>
    <property type="match status" value="2"/>
</dbReference>
<dbReference type="FunFam" id="3.30.200.20:FF:000330">
    <property type="entry name" value="G-type lectin S-receptor-like serine/threonine-protein kinase At4g03230"/>
    <property type="match status" value="2"/>
</dbReference>
<feature type="domain" description="Bulb-type lectin" evidence="23">
    <location>
        <begin position="25"/>
        <end position="149"/>
    </location>
</feature>
<evidence type="ECO:0000256" key="6">
    <source>
        <dbReference type="ARBA" id="ARBA00022679"/>
    </source>
</evidence>
<feature type="signal peptide" evidence="21">
    <location>
        <begin position="1"/>
        <end position="24"/>
    </location>
</feature>
<dbReference type="CDD" id="cd01098">
    <property type="entry name" value="PAN_AP_plant"/>
    <property type="match status" value="2"/>
</dbReference>
<dbReference type="GO" id="GO:0048544">
    <property type="term" value="P:recognition of pollen"/>
    <property type="evidence" value="ECO:0007669"/>
    <property type="project" value="InterPro"/>
</dbReference>
<dbReference type="InterPro" id="IPR008271">
    <property type="entry name" value="Ser/Thr_kinase_AS"/>
</dbReference>
<dbReference type="PANTHER" id="PTHR27002:SF851">
    <property type="entry name" value="G-TYPE LECTIN S-RECEPTOR-LIKE SERINE_THREONINE-PROTEIN KINASE SD1-1"/>
    <property type="match status" value="1"/>
</dbReference>
<dbReference type="SMART" id="SM00108">
    <property type="entry name" value="B_lectin"/>
    <property type="match status" value="2"/>
</dbReference>
<dbReference type="Pfam" id="PF00954">
    <property type="entry name" value="S_locus_glycop"/>
    <property type="match status" value="2"/>
</dbReference>
<comment type="catalytic activity">
    <reaction evidence="18">
        <text>L-threonyl-[protein] + ATP = O-phospho-L-threonyl-[protein] + ADP + H(+)</text>
        <dbReference type="Rhea" id="RHEA:46608"/>
        <dbReference type="Rhea" id="RHEA-COMP:11060"/>
        <dbReference type="Rhea" id="RHEA-COMP:11605"/>
        <dbReference type="ChEBI" id="CHEBI:15378"/>
        <dbReference type="ChEBI" id="CHEBI:30013"/>
        <dbReference type="ChEBI" id="CHEBI:30616"/>
        <dbReference type="ChEBI" id="CHEBI:61977"/>
        <dbReference type="ChEBI" id="CHEBI:456216"/>
        <dbReference type="EC" id="2.7.11.1"/>
    </reaction>
</comment>
<feature type="domain" description="Apple" evidence="24">
    <location>
        <begin position="343"/>
        <end position="426"/>
    </location>
</feature>
<keyword evidence="5" id="KW-0597">Phosphoprotein</keyword>
<evidence type="ECO:0000256" key="14">
    <source>
        <dbReference type="ARBA" id="ARBA00023136"/>
    </source>
</evidence>
<feature type="chain" id="PRO_5043675542" description="non-specific serine/threonine protein kinase" evidence="21">
    <location>
        <begin position="25"/>
        <end position="1667"/>
    </location>
</feature>
<evidence type="ECO:0000256" key="9">
    <source>
        <dbReference type="ARBA" id="ARBA00022734"/>
    </source>
</evidence>
<evidence type="ECO:0000256" key="4">
    <source>
        <dbReference type="ARBA" id="ARBA00022527"/>
    </source>
</evidence>
<keyword evidence="16" id="KW-0675">Receptor</keyword>
<evidence type="ECO:0000256" key="17">
    <source>
        <dbReference type="ARBA" id="ARBA00023180"/>
    </source>
</evidence>
<dbReference type="SUPFAM" id="SSF51110">
    <property type="entry name" value="alpha-D-mannose-specific plant lectins"/>
    <property type="match status" value="2"/>
</dbReference>
<dbReference type="CDD" id="cd14066">
    <property type="entry name" value="STKc_IRAK"/>
    <property type="match status" value="2"/>
</dbReference>
<dbReference type="PROSITE" id="PS50927">
    <property type="entry name" value="BULB_LECTIN"/>
    <property type="match status" value="2"/>
</dbReference>
<keyword evidence="26" id="KW-1185">Reference proteome</keyword>
<keyword evidence="6" id="KW-0808">Transferase</keyword>
<feature type="domain" description="Protein kinase" evidence="22">
    <location>
        <begin position="1350"/>
        <end position="1629"/>
    </location>
</feature>
<keyword evidence="9" id="KW-0430">Lectin</keyword>
<keyword evidence="7 20" id="KW-0812">Transmembrane</keyword>
<protein>
    <recommendedName>
        <fullName evidence="2">non-specific serine/threonine protein kinase</fullName>
        <ecNumber evidence="2">2.7.11.1</ecNumber>
    </recommendedName>
</protein>
<keyword evidence="11" id="KW-0418">Kinase</keyword>
<dbReference type="InterPro" id="IPR000858">
    <property type="entry name" value="S_locus_glycoprot_dom"/>
</dbReference>
<evidence type="ECO:0000256" key="15">
    <source>
        <dbReference type="ARBA" id="ARBA00023157"/>
    </source>
</evidence>
<keyword evidence="17" id="KW-0325">Glycoprotein</keyword>
<evidence type="ECO:0000256" key="11">
    <source>
        <dbReference type="ARBA" id="ARBA00022777"/>
    </source>
</evidence>
<comment type="caution">
    <text evidence="25">The sequence shown here is derived from an EMBL/GenBank/DDBJ whole genome shotgun (WGS) entry which is preliminary data.</text>
</comment>
<evidence type="ECO:0000256" key="20">
    <source>
        <dbReference type="SAM" id="Phobius"/>
    </source>
</evidence>
<keyword evidence="8 21" id="KW-0732">Signal</keyword>
<evidence type="ECO:0000256" key="13">
    <source>
        <dbReference type="ARBA" id="ARBA00022989"/>
    </source>
</evidence>
<dbReference type="PROSITE" id="PS50011">
    <property type="entry name" value="PROTEIN_KINASE_DOM"/>
    <property type="match status" value="2"/>
</dbReference>
<dbReference type="SUPFAM" id="SSF56112">
    <property type="entry name" value="Protein kinase-like (PK-like)"/>
    <property type="match status" value="2"/>
</dbReference>
<dbReference type="PROSITE" id="PS50948">
    <property type="entry name" value="PAN"/>
    <property type="match status" value="2"/>
</dbReference>
<dbReference type="Gene3D" id="2.90.10.10">
    <property type="entry name" value="Bulb-type lectin domain"/>
    <property type="match status" value="2"/>
</dbReference>
<proteinExistence type="predicted"/>
<dbReference type="GO" id="GO:0005886">
    <property type="term" value="C:plasma membrane"/>
    <property type="evidence" value="ECO:0007669"/>
    <property type="project" value="UniProtKB-SubCell"/>
</dbReference>
<keyword evidence="10" id="KW-0547">Nucleotide-binding</keyword>
<dbReference type="CDD" id="cd00028">
    <property type="entry name" value="B_lectin"/>
    <property type="match status" value="2"/>
</dbReference>
<gene>
    <name evidence="25" type="ORF">IEQ34_001083</name>
</gene>
<dbReference type="InterPro" id="IPR003609">
    <property type="entry name" value="Pan_app"/>
</dbReference>
<dbReference type="PANTHER" id="PTHR27002">
    <property type="entry name" value="RECEPTOR-LIKE SERINE/THREONINE-PROTEIN KINASE SD1-8"/>
    <property type="match status" value="1"/>
</dbReference>
<dbReference type="InterPro" id="IPR036426">
    <property type="entry name" value="Bulb-type_lectin_dom_sf"/>
</dbReference>
<evidence type="ECO:0000256" key="19">
    <source>
        <dbReference type="ARBA" id="ARBA00048679"/>
    </source>
</evidence>
<dbReference type="EMBL" id="JAGFBR010000002">
    <property type="protein sequence ID" value="KAH0469525.1"/>
    <property type="molecule type" value="Genomic_DNA"/>
</dbReference>
<evidence type="ECO:0000256" key="8">
    <source>
        <dbReference type="ARBA" id="ARBA00022729"/>
    </source>
</evidence>
<evidence type="ECO:0000313" key="26">
    <source>
        <dbReference type="Proteomes" id="UP000775213"/>
    </source>
</evidence>
<keyword evidence="15" id="KW-1015">Disulfide bond</keyword>
<feature type="domain" description="Bulb-type lectin" evidence="23">
    <location>
        <begin position="859"/>
        <end position="983"/>
    </location>
</feature>
<evidence type="ECO:0000256" key="21">
    <source>
        <dbReference type="SAM" id="SignalP"/>
    </source>
</evidence>
<evidence type="ECO:0000259" key="22">
    <source>
        <dbReference type="PROSITE" id="PS50011"/>
    </source>
</evidence>
<dbReference type="Pfam" id="PF01453">
    <property type="entry name" value="B_lectin"/>
    <property type="match status" value="2"/>
</dbReference>
<evidence type="ECO:0000256" key="2">
    <source>
        <dbReference type="ARBA" id="ARBA00012513"/>
    </source>
</evidence>
<feature type="domain" description="Apple" evidence="24">
    <location>
        <begin position="1179"/>
        <end position="1264"/>
    </location>
</feature>
<evidence type="ECO:0000256" key="3">
    <source>
        <dbReference type="ARBA" id="ARBA00022475"/>
    </source>
</evidence>
<keyword evidence="12" id="KW-0067">ATP-binding</keyword>
<comment type="subcellular location">
    <subcellularLocation>
        <location evidence="1">Cell membrane</location>
        <topology evidence="1">Single-pass type I membrane protein</topology>
    </subcellularLocation>
</comment>
<dbReference type="FunFam" id="2.90.10.10:FF:000009">
    <property type="entry name" value="Receptor-like serine/threonine-protein kinase SD1-8"/>
    <property type="match status" value="1"/>
</dbReference>
<evidence type="ECO:0000256" key="5">
    <source>
        <dbReference type="ARBA" id="ARBA00022553"/>
    </source>
</evidence>
<keyword evidence="13 20" id="KW-1133">Transmembrane helix</keyword>
<dbReference type="InterPro" id="IPR000719">
    <property type="entry name" value="Prot_kinase_dom"/>
</dbReference>
<dbReference type="Gene3D" id="1.10.510.10">
    <property type="entry name" value="Transferase(Phosphotransferase) domain 1"/>
    <property type="match status" value="2"/>
</dbReference>
<feature type="transmembrane region" description="Helical" evidence="20">
    <location>
        <begin position="839"/>
        <end position="859"/>
    </location>
</feature>
<dbReference type="Gene3D" id="3.30.200.20">
    <property type="entry name" value="Phosphorylase Kinase, domain 1"/>
    <property type="match status" value="2"/>
</dbReference>
<organism evidence="25 26">
    <name type="scientific">Dendrobium chrysotoxum</name>
    <name type="common">Orchid</name>
    <dbReference type="NCBI Taxonomy" id="161865"/>
    <lineage>
        <taxon>Eukaryota</taxon>
        <taxon>Viridiplantae</taxon>
        <taxon>Streptophyta</taxon>
        <taxon>Embryophyta</taxon>
        <taxon>Tracheophyta</taxon>
        <taxon>Spermatophyta</taxon>
        <taxon>Magnoliopsida</taxon>
        <taxon>Liliopsida</taxon>
        <taxon>Asparagales</taxon>
        <taxon>Orchidaceae</taxon>
        <taxon>Epidendroideae</taxon>
        <taxon>Malaxideae</taxon>
        <taxon>Dendrobiinae</taxon>
        <taxon>Dendrobium</taxon>
    </lineage>
</organism>
<dbReference type="InterPro" id="IPR001245">
    <property type="entry name" value="Ser-Thr/Tyr_kinase_cat_dom"/>
</dbReference>
<dbReference type="FunFam" id="1.10.510.10:FF:000060">
    <property type="entry name" value="G-type lectin S-receptor-like serine/threonine-protein kinase"/>
    <property type="match status" value="2"/>
</dbReference>
<dbReference type="GO" id="GO:0051707">
    <property type="term" value="P:response to other organism"/>
    <property type="evidence" value="ECO:0007669"/>
    <property type="project" value="UniProtKB-ARBA"/>
</dbReference>
<dbReference type="InterPro" id="IPR011009">
    <property type="entry name" value="Kinase-like_dom_sf"/>
</dbReference>
<keyword evidence="14 20" id="KW-0472">Membrane</keyword>
<keyword evidence="3" id="KW-1003">Cell membrane</keyword>
<dbReference type="PROSITE" id="PS00108">
    <property type="entry name" value="PROTEIN_KINASE_ST"/>
    <property type="match status" value="2"/>
</dbReference>
<dbReference type="InterPro" id="IPR001480">
    <property type="entry name" value="Bulb-type_lectin_dom"/>
</dbReference>
<dbReference type="GO" id="GO:0030246">
    <property type="term" value="F:carbohydrate binding"/>
    <property type="evidence" value="ECO:0007669"/>
    <property type="project" value="UniProtKB-KW"/>
</dbReference>
<evidence type="ECO:0000256" key="7">
    <source>
        <dbReference type="ARBA" id="ARBA00022692"/>
    </source>
</evidence>
<dbReference type="SMART" id="SM00220">
    <property type="entry name" value="S_TKc"/>
    <property type="match status" value="2"/>
</dbReference>
<dbReference type="EC" id="2.7.11.1" evidence="2"/>
<dbReference type="Proteomes" id="UP000775213">
    <property type="component" value="Unassembled WGS sequence"/>
</dbReference>
<dbReference type="GO" id="GO:0004674">
    <property type="term" value="F:protein serine/threonine kinase activity"/>
    <property type="evidence" value="ECO:0007669"/>
    <property type="project" value="UniProtKB-KW"/>
</dbReference>
<dbReference type="SMART" id="SM00473">
    <property type="entry name" value="PAN_AP"/>
    <property type="match status" value="2"/>
</dbReference>
<feature type="transmembrane region" description="Helical" evidence="20">
    <location>
        <begin position="437"/>
        <end position="460"/>
    </location>
</feature>
<keyword evidence="4" id="KW-0723">Serine/threonine-protein kinase</keyword>
<comment type="catalytic activity">
    <reaction evidence="19">
        <text>L-seryl-[protein] + ATP = O-phospho-L-seryl-[protein] + ADP + H(+)</text>
        <dbReference type="Rhea" id="RHEA:17989"/>
        <dbReference type="Rhea" id="RHEA-COMP:9863"/>
        <dbReference type="Rhea" id="RHEA-COMP:11604"/>
        <dbReference type="ChEBI" id="CHEBI:15378"/>
        <dbReference type="ChEBI" id="CHEBI:29999"/>
        <dbReference type="ChEBI" id="CHEBI:30616"/>
        <dbReference type="ChEBI" id="CHEBI:83421"/>
        <dbReference type="ChEBI" id="CHEBI:456216"/>
        <dbReference type="EC" id="2.7.11.1"/>
    </reaction>
</comment>
<sequence length="1667" mass="186174">MMRKAIFPNPLCCCFFFFFSISSATDIITPSHPLSNGETLISANGTFALGFFTAPDSANRYLGIWYHKIPVQTVVWIANRRNPIHDLNATLSITADDASLYLMTSGNSNPIWSSPSFPKFFPNPIGQLLDTGNFVVKSSNSILWQSFDHPTDTMLPGMKLGPNLKTGIDRNLTAWLSVSDPSPGKYALAIDPIGVPQLVIRDAAGSWIWRGGPWNGFGFSGAGPNQYFDLGLYREFISGFNVNPEEIYYYFNSVGDAVSIITMDENGTARRYGWQASLQKWDLYWLAPSDPCDFFSTCGINAFCNGSSSPICRCLDGFDPKNPAGWSRGNWSDGCVRVATLGCGANGTDEFMLVHGSKLPDTTAAVADTTLDLDGCRARCLIDCSCKAYASADLSRGGNGCIIWIAEIKDLRVYADGGQDLYVRVAPRGKGSKRKRWVFVLASVATVLFLLITLICVIMIRRRKGKYFFGEQLISSPNWADEIMHKGKEGNSEILLFQFTQIVNATSNFSDINKLGEGGFGPVYKGKLPDGQDIAIKRLSARSGQGLEEFKNEILLIAKLQHRNLVRLLGCCIWGEEKMLIYEFMLNKSLDLFLFDVEQGLKLDWRRRFQIIEGVAQGLLYLHKHSRLRIIHRDLKASNILLDTDMNPKISDFGMARIFDANEAQANTQRIVGTYGYMSPEYAFKGLFSVKSDVFSFGVLLLEIVSGKRNAGFHEFDSWSNLLAHAWDLWKEGNWKELVDPALDNQFWHDEVTRCIYVALLCVQESPDDRPVMSDVVSMLSNGSLNFSSIKPPAFFAMKNASVSKRPLNLHVNDASNGLSVSIREEDSEMMREPIIPNLVVFLFVTFFFFFFFSISFAIDILTPSHPLSYGENLISANGTFALGFFTPPNTTNSYIGIWYRNLAVQTVVWVANRRNPIHNINATLSIIADDASLHLVTSGNSTPLWSSPSFPSSIPNPVAQLLDTGNLVIRASNSSSHLWQSFDYPTDTLLSGMKLGPELKIGIDRNLTSWLSNSDPSPGKYSLVIDTIGVPQLVIRDISGRWIWRGGPWNGYAFTGAFCKKLFSIDLYRDFSQGFNSTLEEIFYYYNSIGDGIFTLTMDQKGVARIYEWKASSPKWNILWFAPSDPCDFFPACGTNAICDSSSSPICQCLVGFNPKNPVSWSEGNWSDGCVRGAALGCGANETDEFLVVRGTTPPDMTEAVEDMSLGLEECKTRCLMNCSCTAYASIYVNGEGGFGCNIWMTEIKDLKSSTDVKQQDLFVRVASPANGSNGRSKKKTWIFVTMPVASVLLLLIFLICALVIRRWKRRNQEQSVSSVNWGHEIMHEANKEGNSEISFFKFAQVASATNNFSDINKLGEGGFGPVYKGKLPEGQDIAIKRLSTRSGQGFEEFKNEILLIAKLQHRNLVRLLGCCIHSEEKMLIYEFMPNKSLDVFLFDVEQGLKLDWTRRFQIIEGIAQGLIYLHKHSRLKVIHRDLKASNILLDADMNPKISDFGLARIFYANESQAKTRRIVGTYGYMSPEYAYEGLFSVKSDAFSFGVLLLEIVSGKRSAGFRQIDSWCNLLAYAWDLWKEGTWMDFADPALDNKFRLDEVARCIYVALLCVQESPDDRPNMTDVVTMLSNVSLQFIPVKQPAFFTKKNASESEWPLNLDVNTSNDLSVSTITGR</sequence>
<evidence type="ECO:0000256" key="18">
    <source>
        <dbReference type="ARBA" id="ARBA00047899"/>
    </source>
</evidence>
<accession>A0AAV7HN06</accession>
<feature type="domain" description="Protein kinase" evidence="22">
    <location>
        <begin position="509"/>
        <end position="785"/>
    </location>
</feature>
<evidence type="ECO:0000259" key="24">
    <source>
        <dbReference type="PROSITE" id="PS50948"/>
    </source>
</evidence>
<reference evidence="25 26" key="1">
    <citation type="journal article" date="2021" name="Hortic Res">
        <title>Chromosome-scale assembly of the Dendrobium chrysotoxum genome enhances the understanding of orchid evolution.</title>
        <authorList>
            <person name="Zhang Y."/>
            <person name="Zhang G.Q."/>
            <person name="Zhang D."/>
            <person name="Liu X.D."/>
            <person name="Xu X.Y."/>
            <person name="Sun W.H."/>
            <person name="Yu X."/>
            <person name="Zhu X."/>
            <person name="Wang Z.W."/>
            <person name="Zhao X."/>
            <person name="Zhong W.Y."/>
            <person name="Chen H."/>
            <person name="Yin W.L."/>
            <person name="Huang T."/>
            <person name="Niu S.C."/>
            <person name="Liu Z.J."/>
        </authorList>
    </citation>
    <scope>NUCLEOTIDE SEQUENCE [LARGE SCALE GENOMIC DNA]</scope>
    <source>
        <strain evidence="25">Lindl</strain>
    </source>
</reference>
<name>A0AAV7HN06_DENCH</name>
<evidence type="ECO:0000313" key="25">
    <source>
        <dbReference type="EMBL" id="KAH0469525.1"/>
    </source>
</evidence>
<dbReference type="GO" id="GO:0005524">
    <property type="term" value="F:ATP binding"/>
    <property type="evidence" value="ECO:0007669"/>
    <property type="project" value="UniProtKB-KW"/>
</dbReference>
<evidence type="ECO:0000256" key="10">
    <source>
        <dbReference type="ARBA" id="ARBA00022741"/>
    </source>
</evidence>
<evidence type="ECO:0000259" key="23">
    <source>
        <dbReference type="PROSITE" id="PS50927"/>
    </source>
</evidence>
<evidence type="ECO:0000256" key="1">
    <source>
        <dbReference type="ARBA" id="ARBA00004251"/>
    </source>
</evidence>
<feature type="transmembrane region" description="Helical" evidence="20">
    <location>
        <begin position="1279"/>
        <end position="1302"/>
    </location>
</feature>
<evidence type="ECO:0000256" key="12">
    <source>
        <dbReference type="ARBA" id="ARBA00022840"/>
    </source>
</evidence>